<dbReference type="Pfam" id="PF01344">
    <property type="entry name" value="Kelch_1"/>
    <property type="match status" value="2"/>
</dbReference>
<dbReference type="WBParaSite" id="PSU_v2.g10759.t1">
    <property type="protein sequence ID" value="PSU_v2.g10759.t1"/>
    <property type="gene ID" value="PSU_v2.g10759"/>
</dbReference>
<name>A0A914XUW5_9BILA</name>
<organism evidence="3 4">
    <name type="scientific">Panagrolaimus superbus</name>
    <dbReference type="NCBI Taxonomy" id="310955"/>
    <lineage>
        <taxon>Eukaryota</taxon>
        <taxon>Metazoa</taxon>
        <taxon>Ecdysozoa</taxon>
        <taxon>Nematoda</taxon>
        <taxon>Chromadorea</taxon>
        <taxon>Rhabditida</taxon>
        <taxon>Tylenchina</taxon>
        <taxon>Panagrolaimomorpha</taxon>
        <taxon>Panagrolaimoidea</taxon>
        <taxon>Panagrolaimidae</taxon>
        <taxon>Panagrolaimus</taxon>
    </lineage>
</organism>
<dbReference type="Gene3D" id="2.120.10.80">
    <property type="entry name" value="Kelch-type beta propeller"/>
    <property type="match status" value="1"/>
</dbReference>
<feature type="region of interest" description="Disordered" evidence="2">
    <location>
        <begin position="102"/>
        <end position="133"/>
    </location>
</feature>
<dbReference type="AlphaFoldDB" id="A0A914XUW5"/>
<evidence type="ECO:0000256" key="2">
    <source>
        <dbReference type="SAM" id="MobiDB-lite"/>
    </source>
</evidence>
<dbReference type="SUPFAM" id="SSF117281">
    <property type="entry name" value="Kelch motif"/>
    <property type="match status" value="1"/>
</dbReference>
<evidence type="ECO:0000313" key="4">
    <source>
        <dbReference type="WBParaSite" id="PSU_v2.g10759.t1"/>
    </source>
</evidence>
<evidence type="ECO:0000313" key="3">
    <source>
        <dbReference type="Proteomes" id="UP000887577"/>
    </source>
</evidence>
<dbReference type="InterPro" id="IPR015915">
    <property type="entry name" value="Kelch-typ_b-propeller"/>
</dbReference>
<dbReference type="Proteomes" id="UP000887577">
    <property type="component" value="Unplaced"/>
</dbReference>
<reference evidence="4" key="1">
    <citation type="submission" date="2022-11" db="UniProtKB">
        <authorList>
            <consortium name="WormBaseParasite"/>
        </authorList>
    </citation>
    <scope>IDENTIFICATION</scope>
</reference>
<keyword evidence="1" id="KW-0880">Kelch repeat</keyword>
<feature type="compositionally biased region" description="Low complexity" evidence="2">
    <location>
        <begin position="122"/>
        <end position="133"/>
    </location>
</feature>
<dbReference type="InterPro" id="IPR006652">
    <property type="entry name" value="Kelch_1"/>
</dbReference>
<dbReference type="SMART" id="SM00612">
    <property type="entry name" value="Kelch"/>
    <property type="match status" value="1"/>
</dbReference>
<accession>A0A914XUW5</accession>
<sequence length="133" mass="14334">MAFPRKTKNSPTWLCCCCYSLYVIGGNDGNNTLNSVEILDNPNGTWRAGPPLITPRANTHAVVTAGNVIYVIGGYNANQFLSSIELLENESVGWRNWQLEPEIAIPEDSEEESASGETHSESSPAPAPSVAVL</sequence>
<feature type="compositionally biased region" description="Acidic residues" evidence="2">
    <location>
        <begin position="105"/>
        <end position="114"/>
    </location>
</feature>
<proteinExistence type="predicted"/>
<protein>
    <submittedName>
        <fullName evidence="4">Uncharacterized protein</fullName>
    </submittedName>
</protein>
<evidence type="ECO:0000256" key="1">
    <source>
        <dbReference type="ARBA" id="ARBA00022441"/>
    </source>
</evidence>
<keyword evidence="3" id="KW-1185">Reference proteome</keyword>